<dbReference type="PANTHER" id="PTHR37984:SF15">
    <property type="entry name" value="INTEGRASE CATALYTIC DOMAIN-CONTAINING PROTEIN"/>
    <property type="match status" value="1"/>
</dbReference>
<name>A0AAV4GDX4_9GAST</name>
<organism evidence="2 3">
    <name type="scientific">Elysia marginata</name>
    <dbReference type="NCBI Taxonomy" id="1093978"/>
    <lineage>
        <taxon>Eukaryota</taxon>
        <taxon>Metazoa</taxon>
        <taxon>Spiralia</taxon>
        <taxon>Lophotrochozoa</taxon>
        <taxon>Mollusca</taxon>
        <taxon>Gastropoda</taxon>
        <taxon>Heterobranchia</taxon>
        <taxon>Euthyneura</taxon>
        <taxon>Panpulmonata</taxon>
        <taxon>Sacoglossa</taxon>
        <taxon>Placobranchoidea</taxon>
        <taxon>Plakobranchidae</taxon>
        <taxon>Elysia</taxon>
    </lineage>
</organism>
<proteinExistence type="predicted"/>
<keyword evidence="3" id="KW-1185">Reference proteome</keyword>
<dbReference type="AlphaFoldDB" id="A0AAV4GDX4"/>
<dbReference type="GO" id="GO:0003676">
    <property type="term" value="F:nucleic acid binding"/>
    <property type="evidence" value="ECO:0007669"/>
    <property type="project" value="InterPro"/>
</dbReference>
<accession>A0AAV4GDX4</accession>
<dbReference type="Gene3D" id="1.10.340.70">
    <property type="match status" value="1"/>
</dbReference>
<evidence type="ECO:0000313" key="2">
    <source>
        <dbReference type="EMBL" id="GFR82610.1"/>
    </source>
</evidence>
<dbReference type="InterPro" id="IPR036397">
    <property type="entry name" value="RNaseH_sf"/>
</dbReference>
<dbReference type="EMBL" id="BMAT01011947">
    <property type="protein sequence ID" value="GFR82610.1"/>
    <property type="molecule type" value="Genomic_DNA"/>
</dbReference>
<dbReference type="PANTHER" id="PTHR37984">
    <property type="entry name" value="PROTEIN CBG26694"/>
    <property type="match status" value="1"/>
</dbReference>
<dbReference type="SUPFAM" id="SSF53098">
    <property type="entry name" value="Ribonuclease H-like"/>
    <property type="match status" value="1"/>
</dbReference>
<reference evidence="2 3" key="1">
    <citation type="journal article" date="2021" name="Elife">
        <title>Chloroplast acquisition without the gene transfer in kleptoplastic sea slugs, Plakobranchus ocellatus.</title>
        <authorList>
            <person name="Maeda T."/>
            <person name="Takahashi S."/>
            <person name="Yoshida T."/>
            <person name="Shimamura S."/>
            <person name="Takaki Y."/>
            <person name="Nagai Y."/>
            <person name="Toyoda A."/>
            <person name="Suzuki Y."/>
            <person name="Arimoto A."/>
            <person name="Ishii H."/>
            <person name="Satoh N."/>
            <person name="Nishiyama T."/>
            <person name="Hasebe M."/>
            <person name="Maruyama T."/>
            <person name="Minagawa J."/>
            <person name="Obokata J."/>
            <person name="Shigenobu S."/>
        </authorList>
    </citation>
    <scope>NUCLEOTIDE SEQUENCE [LARGE SCALE GENOMIC DNA]</scope>
</reference>
<protein>
    <submittedName>
        <fullName evidence="2">Gypsy retrotransposon integrase-like protein 1</fullName>
    </submittedName>
</protein>
<dbReference type="FunFam" id="1.10.340.70:FF:000001">
    <property type="entry name" value="Retrovirus-related Pol polyprotein from transposon gypsy-like Protein"/>
    <property type="match status" value="1"/>
</dbReference>
<feature type="domain" description="Integrase zinc-binding" evidence="1">
    <location>
        <begin position="17"/>
        <end position="74"/>
    </location>
</feature>
<dbReference type="InterPro" id="IPR050951">
    <property type="entry name" value="Retrovirus_Pol_polyprotein"/>
</dbReference>
<evidence type="ECO:0000313" key="3">
    <source>
        <dbReference type="Proteomes" id="UP000762676"/>
    </source>
</evidence>
<dbReference type="Gene3D" id="3.30.420.10">
    <property type="entry name" value="Ribonuclease H-like superfamily/Ribonuclease H"/>
    <property type="match status" value="1"/>
</dbReference>
<dbReference type="Pfam" id="PF17921">
    <property type="entry name" value="Integrase_H2C2"/>
    <property type="match status" value="1"/>
</dbReference>
<gene>
    <name evidence="2" type="ORF">ElyMa_005956600</name>
</gene>
<sequence length="173" mass="19480">MLFRHPSKSNSPEQFVVPRSLRDRMLAACHDTPMFGHMGICATKKKIAKRFTRPNLFQDITRLVESCDICRRHSRRLPKLNSQESNPLTRLFDKVAINILGPLPLLLTDTDLRSLSSIVDWPECTPLKDISSVEVANALFSVFTRLGLPKEILLGNAQQLVSKAMAKVMSLLP</sequence>
<comment type="caution">
    <text evidence="2">The sequence shown here is derived from an EMBL/GenBank/DDBJ whole genome shotgun (WGS) entry which is preliminary data.</text>
</comment>
<evidence type="ECO:0000259" key="1">
    <source>
        <dbReference type="Pfam" id="PF17921"/>
    </source>
</evidence>
<dbReference type="InterPro" id="IPR012337">
    <property type="entry name" value="RNaseH-like_sf"/>
</dbReference>
<dbReference type="InterPro" id="IPR041588">
    <property type="entry name" value="Integrase_H2C2"/>
</dbReference>
<dbReference type="Proteomes" id="UP000762676">
    <property type="component" value="Unassembled WGS sequence"/>
</dbReference>